<dbReference type="EMBL" id="CAEZXP010000002">
    <property type="protein sequence ID" value="CAB4696301.1"/>
    <property type="molecule type" value="Genomic_DNA"/>
</dbReference>
<reference evidence="1" key="1">
    <citation type="submission" date="2020-05" db="EMBL/GenBank/DDBJ databases">
        <authorList>
            <person name="Chiriac C."/>
            <person name="Salcher M."/>
            <person name="Ghai R."/>
            <person name="Kavagutti S V."/>
        </authorList>
    </citation>
    <scope>NUCLEOTIDE SEQUENCE</scope>
</reference>
<proteinExistence type="predicted"/>
<gene>
    <name evidence="1" type="ORF">UFOPK2399_01046</name>
</gene>
<evidence type="ECO:0000313" key="1">
    <source>
        <dbReference type="EMBL" id="CAB4696301.1"/>
    </source>
</evidence>
<dbReference type="Gene3D" id="3.40.91.30">
    <property type="match status" value="1"/>
</dbReference>
<accession>A0A6J6P9W2</accession>
<dbReference type="InterPro" id="IPR011335">
    <property type="entry name" value="Restrct_endonuc-II-like"/>
</dbReference>
<dbReference type="AlphaFoldDB" id="A0A6J6P9W2"/>
<name>A0A6J6P9W2_9ZZZZ</name>
<protein>
    <submittedName>
        <fullName evidence="1">Unannotated protein</fullName>
    </submittedName>
</protein>
<dbReference type="SUPFAM" id="SSF52980">
    <property type="entry name" value="Restriction endonuclease-like"/>
    <property type="match status" value="1"/>
</dbReference>
<organism evidence="1">
    <name type="scientific">freshwater metagenome</name>
    <dbReference type="NCBI Taxonomy" id="449393"/>
    <lineage>
        <taxon>unclassified sequences</taxon>
        <taxon>metagenomes</taxon>
        <taxon>ecological metagenomes</taxon>
    </lineage>
</organism>
<sequence>MFQAFRGAETPHFVNEAELEYAKLLDYYGVPWMYEPHTFVLARDEDGRVTEAFTPDFYLPEQDLYLEVTVMKQSLVTRKNRKVRRLRELYPDVKIKLFYERDFARLASRYGLRQAS</sequence>